<evidence type="ECO:0000313" key="2">
    <source>
        <dbReference type="Proteomes" id="UP000272613"/>
    </source>
</evidence>
<dbReference type="Proteomes" id="UP000272613">
    <property type="component" value="Unassembled WGS sequence"/>
</dbReference>
<dbReference type="EMBL" id="RBSH01000048">
    <property type="protein sequence ID" value="RMS05308.1"/>
    <property type="molecule type" value="Genomic_DNA"/>
</dbReference>
<reference evidence="1 2" key="1">
    <citation type="submission" date="2018-08" db="EMBL/GenBank/DDBJ databases">
        <title>Recombination of ecologically and evolutionarily significant loci maintains genetic cohesion in the Pseudomonas syringae species complex.</title>
        <authorList>
            <person name="Dillon M."/>
            <person name="Thakur S."/>
            <person name="Almeida R.N.D."/>
            <person name="Weir B.S."/>
            <person name="Guttman D.S."/>
        </authorList>
    </citation>
    <scope>NUCLEOTIDE SEQUENCE [LARGE SCALE GENOMIC DNA]</scope>
    <source>
        <strain evidence="1 2">ICMP 5019</strain>
    </source>
</reference>
<name>A0AB37QTX2_9PSED</name>
<sequence>MPVSFDPLSQRLWRYVMQHWKRTIEQANRCFSLGEWVEARELYLQALALAQVLFERWKDVDEAVAACVISHHNLADLHLSLGQPEESAEYLCAIHQHLLQTMQNPRLPPSLRQAALRHSSKTYAELLSFISEHGEYPRTHRLLNCNGERLRSSLQHDSTASSGLFHGAH</sequence>
<dbReference type="SUPFAM" id="SSF48452">
    <property type="entry name" value="TPR-like"/>
    <property type="match status" value="1"/>
</dbReference>
<gene>
    <name evidence="1" type="ORF">ALP74_100148</name>
</gene>
<dbReference type="Gene3D" id="1.25.40.10">
    <property type="entry name" value="Tetratricopeptide repeat domain"/>
    <property type="match status" value="1"/>
</dbReference>
<dbReference type="InterPro" id="IPR011990">
    <property type="entry name" value="TPR-like_helical_dom_sf"/>
</dbReference>
<dbReference type="AlphaFoldDB" id="A0AB37QTX2"/>
<organism evidence="1 2">
    <name type="scientific">Pseudomonas coronafaciens pv. garcae</name>
    <dbReference type="NCBI Taxonomy" id="251653"/>
    <lineage>
        <taxon>Bacteria</taxon>
        <taxon>Pseudomonadati</taxon>
        <taxon>Pseudomonadota</taxon>
        <taxon>Gammaproteobacteria</taxon>
        <taxon>Pseudomonadales</taxon>
        <taxon>Pseudomonadaceae</taxon>
        <taxon>Pseudomonas</taxon>
        <taxon>Pseudomonas coronafaciens</taxon>
    </lineage>
</organism>
<comment type="caution">
    <text evidence="1">The sequence shown here is derived from an EMBL/GenBank/DDBJ whole genome shotgun (WGS) entry which is preliminary data.</text>
</comment>
<proteinExistence type="predicted"/>
<evidence type="ECO:0000313" key="1">
    <source>
        <dbReference type="EMBL" id="RMS05308.1"/>
    </source>
</evidence>
<accession>A0AB37QTX2</accession>
<protein>
    <submittedName>
        <fullName evidence="1">TPR repeat</fullName>
    </submittedName>
</protein>